<evidence type="ECO:0000313" key="1">
    <source>
        <dbReference type="EMBL" id="TNN76625.1"/>
    </source>
</evidence>
<comment type="caution">
    <text evidence="1">The sequence shown here is derived from an EMBL/GenBank/DDBJ whole genome shotgun (WGS) entry which is preliminary data.</text>
</comment>
<dbReference type="AlphaFoldDB" id="A0A4Z2IG46"/>
<keyword evidence="2" id="KW-1185">Reference proteome</keyword>
<protein>
    <submittedName>
        <fullName evidence="1">Uncharacterized protein</fullName>
    </submittedName>
</protein>
<evidence type="ECO:0000313" key="2">
    <source>
        <dbReference type="Proteomes" id="UP000314294"/>
    </source>
</evidence>
<organism evidence="1 2">
    <name type="scientific">Liparis tanakae</name>
    <name type="common">Tanaka's snailfish</name>
    <dbReference type="NCBI Taxonomy" id="230148"/>
    <lineage>
        <taxon>Eukaryota</taxon>
        <taxon>Metazoa</taxon>
        <taxon>Chordata</taxon>
        <taxon>Craniata</taxon>
        <taxon>Vertebrata</taxon>
        <taxon>Euteleostomi</taxon>
        <taxon>Actinopterygii</taxon>
        <taxon>Neopterygii</taxon>
        <taxon>Teleostei</taxon>
        <taxon>Neoteleostei</taxon>
        <taxon>Acanthomorphata</taxon>
        <taxon>Eupercaria</taxon>
        <taxon>Perciformes</taxon>
        <taxon>Cottioidei</taxon>
        <taxon>Cottales</taxon>
        <taxon>Liparidae</taxon>
        <taxon>Liparis</taxon>
    </lineage>
</organism>
<reference evidence="1 2" key="1">
    <citation type="submission" date="2019-03" db="EMBL/GenBank/DDBJ databases">
        <title>First draft genome of Liparis tanakae, snailfish: a comprehensive survey of snailfish specific genes.</title>
        <authorList>
            <person name="Kim W."/>
            <person name="Song I."/>
            <person name="Jeong J.-H."/>
            <person name="Kim D."/>
            <person name="Kim S."/>
            <person name="Ryu S."/>
            <person name="Song J.Y."/>
            <person name="Lee S.K."/>
        </authorList>
    </citation>
    <scope>NUCLEOTIDE SEQUENCE [LARGE SCALE GENOMIC DNA]</scope>
    <source>
        <tissue evidence="1">Muscle</tissue>
    </source>
</reference>
<gene>
    <name evidence="1" type="ORF">EYF80_013077</name>
</gene>
<sequence length="123" mass="13905">MRWRLSRTTASSSRVHVTRGSGVPFTVQLFHTSHTYAPVSLDCARSISRPVTLCLKRVSGSSGRLSLSQRYLGAGCPEALQGNSTRKKCRQPGITERFDKARLHRVMFYETSQITAKRYQKEE</sequence>
<dbReference type="Proteomes" id="UP000314294">
    <property type="component" value="Unassembled WGS sequence"/>
</dbReference>
<accession>A0A4Z2IG46</accession>
<name>A0A4Z2IG46_9TELE</name>
<dbReference type="EMBL" id="SRLO01000091">
    <property type="protein sequence ID" value="TNN76625.1"/>
    <property type="molecule type" value="Genomic_DNA"/>
</dbReference>
<proteinExistence type="predicted"/>